<evidence type="ECO:0000313" key="17">
    <source>
        <dbReference type="Proteomes" id="UP000256645"/>
    </source>
</evidence>
<dbReference type="EC" id="2.7.7.49" evidence="2 13"/>
<keyword evidence="10 13" id="KW-0695">RNA-directed DNA polymerase</keyword>
<dbReference type="GO" id="GO:0046872">
    <property type="term" value="F:metal ion binding"/>
    <property type="evidence" value="ECO:0007669"/>
    <property type="project" value="UniProtKB-KW"/>
</dbReference>
<comment type="similarity">
    <text evidence="1 13">Belongs to the reverse transcriptase family. Telomerase subfamily.</text>
</comment>
<dbReference type="Gene3D" id="1.10.357.90">
    <property type="match status" value="1"/>
</dbReference>
<keyword evidence="4 13" id="KW-0158">Chromosome</keyword>
<evidence type="ECO:0000256" key="8">
    <source>
        <dbReference type="ARBA" id="ARBA00022842"/>
    </source>
</evidence>
<evidence type="ECO:0000256" key="2">
    <source>
        <dbReference type="ARBA" id="ARBA00012493"/>
    </source>
</evidence>
<dbReference type="InterPro" id="IPR049139">
    <property type="entry name" value="TERT_C"/>
</dbReference>
<evidence type="ECO:0000256" key="13">
    <source>
        <dbReference type="RuleBase" id="RU365061"/>
    </source>
</evidence>
<keyword evidence="17" id="KW-1185">Reference proteome</keyword>
<comment type="function">
    <text evidence="13">Telomerase is a ribonucleoprotein enzyme essential for the replication of chromosome termini in most eukaryotes. It elongates telomeres. It is a reverse transcriptase that adds simple sequence repeats to chromosome ends by copying a template sequence within the RNA component of the enzyme.</text>
</comment>
<dbReference type="GO" id="GO:0007004">
    <property type="term" value="P:telomere maintenance via telomerase"/>
    <property type="evidence" value="ECO:0007669"/>
    <property type="project" value="TreeGrafter"/>
</dbReference>
<dbReference type="InterPro" id="IPR003545">
    <property type="entry name" value="Telomerase_RT"/>
</dbReference>
<proteinExistence type="inferred from homology"/>
<comment type="subcellular location">
    <subcellularLocation>
        <location evidence="13">Nucleus</location>
    </subcellularLocation>
    <subcellularLocation>
        <location evidence="13">Chromosome</location>
        <location evidence="13">Telomere</location>
    </subcellularLocation>
</comment>
<feature type="region of interest" description="Disordered" evidence="14">
    <location>
        <begin position="1"/>
        <end position="26"/>
    </location>
</feature>
<evidence type="ECO:0000256" key="14">
    <source>
        <dbReference type="SAM" id="MobiDB-lite"/>
    </source>
</evidence>
<dbReference type="InterPro" id="IPR000477">
    <property type="entry name" value="RT_dom"/>
</dbReference>
<keyword evidence="11 13" id="KW-0539">Nucleus</keyword>
<dbReference type="AlphaFoldDB" id="A0A3D8QS95"/>
<dbReference type="PROSITE" id="PS50878">
    <property type="entry name" value="RT_POL"/>
    <property type="match status" value="1"/>
</dbReference>
<protein>
    <recommendedName>
        <fullName evidence="3 13">Telomerase reverse transcriptase</fullName>
        <ecNumber evidence="2 13">2.7.7.49</ecNumber>
    </recommendedName>
    <alternativeName>
        <fullName evidence="13">Telomerase catalytic subunit</fullName>
    </alternativeName>
</protein>
<evidence type="ECO:0000313" key="16">
    <source>
        <dbReference type="EMBL" id="RDW64696.1"/>
    </source>
</evidence>
<keyword evidence="9 13" id="KW-0779">Telomere</keyword>
<keyword evidence="6 13" id="KW-0548">Nucleotidyltransferase</keyword>
<dbReference type="GO" id="GO:0070034">
    <property type="term" value="F:telomerase RNA binding"/>
    <property type="evidence" value="ECO:0007669"/>
    <property type="project" value="TreeGrafter"/>
</dbReference>
<dbReference type="SMART" id="SM00975">
    <property type="entry name" value="Telomerase_RBD"/>
    <property type="match status" value="1"/>
</dbReference>
<evidence type="ECO:0000256" key="3">
    <source>
        <dbReference type="ARBA" id="ARBA00016182"/>
    </source>
</evidence>
<feature type="domain" description="Reverse transcriptase" evidence="15">
    <location>
        <begin position="639"/>
        <end position="966"/>
    </location>
</feature>
<dbReference type="Pfam" id="PF00078">
    <property type="entry name" value="RVT_1"/>
    <property type="match status" value="1"/>
</dbReference>
<dbReference type="SUPFAM" id="SSF56672">
    <property type="entry name" value="DNA/RNA polymerases"/>
    <property type="match status" value="1"/>
</dbReference>
<dbReference type="GO" id="GO:0003720">
    <property type="term" value="F:telomerase activity"/>
    <property type="evidence" value="ECO:0007669"/>
    <property type="project" value="InterPro"/>
</dbReference>
<dbReference type="Pfam" id="PF21399">
    <property type="entry name" value="TERT_C"/>
    <property type="match status" value="1"/>
</dbReference>
<dbReference type="CDD" id="cd01648">
    <property type="entry name" value="TERT"/>
    <property type="match status" value="1"/>
</dbReference>
<dbReference type="GO" id="GO:0000333">
    <property type="term" value="C:telomerase catalytic core complex"/>
    <property type="evidence" value="ECO:0007669"/>
    <property type="project" value="TreeGrafter"/>
</dbReference>
<evidence type="ECO:0000256" key="1">
    <source>
        <dbReference type="ARBA" id="ARBA00008001"/>
    </source>
</evidence>
<dbReference type="Gene3D" id="1.10.132.70">
    <property type="match status" value="1"/>
</dbReference>
<evidence type="ECO:0000256" key="6">
    <source>
        <dbReference type="ARBA" id="ARBA00022695"/>
    </source>
</evidence>
<evidence type="ECO:0000256" key="4">
    <source>
        <dbReference type="ARBA" id="ARBA00022454"/>
    </source>
</evidence>
<dbReference type="OrthoDB" id="289721at2759"/>
<dbReference type="PANTHER" id="PTHR12066:SF0">
    <property type="entry name" value="TELOMERASE REVERSE TRANSCRIPTASE"/>
    <property type="match status" value="1"/>
</dbReference>
<organism evidence="16 17">
    <name type="scientific">Coleophoma cylindrospora</name>
    <dbReference type="NCBI Taxonomy" id="1849047"/>
    <lineage>
        <taxon>Eukaryota</taxon>
        <taxon>Fungi</taxon>
        <taxon>Dikarya</taxon>
        <taxon>Ascomycota</taxon>
        <taxon>Pezizomycotina</taxon>
        <taxon>Leotiomycetes</taxon>
        <taxon>Helotiales</taxon>
        <taxon>Dermateaceae</taxon>
        <taxon>Coleophoma</taxon>
    </lineage>
</organism>
<dbReference type="InterPro" id="IPR043502">
    <property type="entry name" value="DNA/RNA_pol_sf"/>
</dbReference>
<name>A0A3D8QS95_9HELO</name>
<dbReference type="EMBL" id="PDLM01000012">
    <property type="protein sequence ID" value="RDW64696.1"/>
    <property type="molecule type" value="Genomic_DNA"/>
</dbReference>
<evidence type="ECO:0000259" key="15">
    <source>
        <dbReference type="PROSITE" id="PS50878"/>
    </source>
</evidence>
<keyword evidence="8 13" id="KW-0460">Magnesium</keyword>
<evidence type="ECO:0000256" key="10">
    <source>
        <dbReference type="ARBA" id="ARBA00022918"/>
    </source>
</evidence>
<evidence type="ECO:0000256" key="5">
    <source>
        <dbReference type="ARBA" id="ARBA00022679"/>
    </source>
</evidence>
<dbReference type="STRING" id="1849047.A0A3D8QS95"/>
<dbReference type="Gene3D" id="3.30.70.2630">
    <property type="match status" value="1"/>
</dbReference>
<dbReference type="InterPro" id="IPR021891">
    <property type="entry name" value="Telomerase_RBD"/>
</dbReference>
<dbReference type="PANTHER" id="PTHR12066">
    <property type="entry name" value="TELOMERASE REVERSE TRANSCRIPTASE"/>
    <property type="match status" value="1"/>
</dbReference>
<dbReference type="Proteomes" id="UP000256645">
    <property type="component" value="Unassembled WGS sequence"/>
</dbReference>
<accession>A0A3D8QS95</accession>
<dbReference type="Pfam" id="PF12009">
    <property type="entry name" value="Telomerase_RBD"/>
    <property type="match status" value="1"/>
</dbReference>
<evidence type="ECO:0000256" key="9">
    <source>
        <dbReference type="ARBA" id="ARBA00022895"/>
    </source>
</evidence>
<dbReference type="PRINTS" id="PR01365">
    <property type="entry name" value="TELOMERASERT"/>
</dbReference>
<keyword evidence="7 13" id="KW-0479">Metal-binding</keyword>
<dbReference type="GO" id="GO:0000781">
    <property type="term" value="C:chromosome, telomeric region"/>
    <property type="evidence" value="ECO:0007669"/>
    <property type="project" value="UniProtKB-SubCell"/>
</dbReference>
<gene>
    <name evidence="16" type="ORF">BP6252_10347</name>
</gene>
<reference evidence="16 17" key="1">
    <citation type="journal article" date="2018" name="IMA Fungus">
        <title>IMA Genome-F 9: Draft genome sequence of Annulohypoxylon stygium, Aspergillus mulundensis, Berkeleyomyces basicola (syn. Thielaviopsis basicola), Ceratocystis smalleyi, two Cercospora beticola strains, Coleophoma cylindrospora, Fusarium fracticaudum, Phialophora cf. hyalina, and Morchella septimelata.</title>
        <authorList>
            <person name="Wingfield B.D."/>
            <person name="Bills G.F."/>
            <person name="Dong Y."/>
            <person name="Huang W."/>
            <person name="Nel W.J."/>
            <person name="Swalarsk-Parry B.S."/>
            <person name="Vaghefi N."/>
            <person name="Wilken P.M."/>
            <person name="An Z."/>
            <person name="de Beer Z.W."/>
            <person name="De Vos L."/>
            <person name="Chen L."/>
            <person name="Duong T.A."/>
            <person name="Gao Y."/>
            <person name="Hammerbacher A."/>
            <person name="Kikkert J.R."/>
            <person name="Li Y."/>
            <person name="Li H."/>
            <person name="Li K."/>
            <person name="Li Q."/>
            <person name="Liu X."/>
            <person name="Ma X."/>
            <person name="Naidoo K."/>
            <person name="Pethybridge S.J."/>
            <person name="Sun J."/>
            <person name="Steenkamp E.T."/>
            <person name="van der Nest M.A."/>
            <person name="van Wyk S."/>
            <person name="Wingfield M.J."/>
            <person name="Xiong C."/>
            <person name="Yue Q."/>
            <person name="Zhang X."/>
        </authorList>
    </citation>
    <scope>NUCLEOTIDE SEQUENCE [LARGE SCALE GENOMIC DNA]</scope>
    <source>
        <strain evidence="16 17">BP6252</strain>
    </source>
</reference>
<comment type="catalytic activity">
    <reaction evidence="12 13">
        <text>DNA(n) + a 2'-deoxyribonucleoside 5'-triphosphate = DNA(n+1) + diphosphate</text>
        <dbReference type="Rhea" id="RHEA:22508"/>
        <dbReference type="Rhea" id="RHEA-COMP:17339"/>
        <dbReference type="Rhea" id="RHEA-COMP:17340"/>
        <dbReference type="ChEBI" id="CHEBI:33019"/>
        <dbReference type="ChEBI" id="CHEBI:61560"/>
        <dbReference type="ChEBI" id="CHEBI:173112"/>
        <dbReference type="EC" id="2.7.7.49"/>
    </reaction>
</comment>
<evidence type="ECO:0000256" key="11">
    <source>
        <dbReference type="ARBA" id="ARBA00023242"/>
    </source>
</evidence>
<evidence type="ECO:0000256" key="7">
    <source>
        <dbReference type="ARBA" id="ARBA00022723"/>
    </source>
</evidence>
<dbReference type="FunFam" id="1.10.132.70:FF:000004">
    <property type="entry name" value="Telomerase reverse transcriptase"/>
    <property type="match status" value="1"/>
</dbReference>
<sequence>MPGKRKRSKHTGCLQGDPKRQRLSGRLDVQEPPVKQTLLPQYYPEVWSLRELLLSKLPASSRIRRKKLLSVGRQGPLHESEPACGADDAALANFLDQTIVGVLKEERVSNDDRLKQWITFSQRADVSASTLGILSSSQSEIVDFAIWLLFSKAGAFSRHKTQHLLCQGFRRDISARSIYNGRSLASNIPGLVSTHLNANVTALKSSPWPQILSLMGREGERAMIDLILDCGIFVALDSGHGTYHQLSGIPLDELQVMNTDCGRNISASKTSNFCRRTAAEPLHTPGSISFVRNRMLYARPALNPKGGVRFGLKHIHALNRFPNADLKTENASKESRRQNEIHPNTVNMMMYLFPRQFGLHNVFTSHVDSRETVQPFKDYTLREEEIKSKYTIGKVKLPKRLRGETVKLVQRLQVLHSRCPYQRLLEHYCPIALDPESVVPQTPSQNGSDQSTLLRTQATLNSNPNPSNATRGNVTIHGRKPVMMDHATPAAKVSAFCRAVLLKLIPHGFWGDGDTRAHNERVFFHNVAQFVELRRFETLNLHKILQGMRMTTIKWLAPPNTGAKTSQTDFSKRMEIFQEFIYYLFDSILIPLIRTNFHVTESNVHRYHLFYFRHDVWRSIAEPALATLKLSMFEEIKLSKAQRILDERSLGFSQVRLLPKKTGIRPIMNLRRRMLRKGSKNMLGSSINSILSPVYNVFNLEKALNPGRLGSTMFSVGDLYHKLKAFKVALGNSAAPLYFAKVDVRSAFDTIPQKAVVTLMSTLPSKSRYRITKHVEIKPGEGVQLGLPKPMRKWVSRARAPDNNQTFNEILETDLAVGKKNTVFVENIVNQFKNTDDLLNLLDEHIQRNMVKIGKKFYRQKQGIPQGSVLSSLLCNYFYADLETKHLSFLQLGDSLLLRLIDDFLLVTTSQQQARQFLQTMHDGLPDYGVGVNPDKTLTNFEVRINGQKIKRLVGDRRFPYCGSFIHTRTLDISKDRTRQPQSAIVDSLTIEYSKFPGRSFTRKTLAAFKIQAHAMFLDTAHNSLSTVLANLASAFEETALKMWLYARSLPRLKAGVIVRTIEDVLSLAFLLLKSKGRNPKNVGYECRVSKRQVDRLALVAFETVLRKRQSEFGGVLSWIRERREGLDKTKRHIQKR</sequence>
<feature type="compositionally biased region" description="Basic residues" evidence="14">
    <location>
        <begin position="1"/>
        <end position="10"/>
    </location>
</feature>
<keyword evidence="5 13" id="KW-0808">Transferase</keyword>
<comment type="caution">
    <text evidence="16">The sequence shown here is derived from an EMBL/GenBank/DDBJ whole genome shotgun (WGS) entry which is preliminary data.</text>
</comment>
<evidence type="ECO:0000256" key="12">
    <source>
        <dbReference type="ARBA" id="ARBA00048173"/>
    </source>
</evidence>
<dbReference type="GO" id="GO:0042162">
    <property type="term" value="F:telomeric DNA binding"/>
    <property type="evidence" value="ECO:0007669"/>
    <property type="project" value="TreeGrafter"/>
</dbReference>